<evidence type="ECO:0000256" key="1">
    <source>
        <dbReference type="SAM" id="MobiDB-lite"/>
    </source>
</evidence>
<evidence type="ECO:0000313" key="3">
    <source>
        <dbReference type="EnsemblMetazoa" id="ASIC018634-PA"/>
    </source>
</evidence>
<name>A0A084WJG8_ANOSI</name>
<dbReference type="Proteomes" id="UP000030765">
    <property type="component" value="Unassembled WGS sequence"/>
</dbReference>
<dbReference type="EMBL" id="ATLV01024031">
    <property type="status" value="NOT_ANNOTATED_CDS"/>
    <property type="molecule type" value="Genomic_DNA"/>
</dbReference>
<accession>A0A084WJG8</accession>
<proteinExistence type="predicted"/>
<reference evidence="3" key="2">
    <citation type="submission" date="2020-05" db="UniProtKB">
        <authorList>
            <consortium name="EnsemblMetazoa"/>
        </authorList>
    </citation>
    <scope>IDENTIFICATION</scope>
</reference>
<evidence type="ECO:0000313" key="4">
    <source>
        <dbReference type="Proteomes" id="UP000030765"/>
    </source>
</evidence>
<dbReference type="AlphaFoldDB" id="A0A084WJG8"/>
<sequence>MCKNKNGAQRQPNNGCPRPGRNQSLDPPKKVDKIESCFQRIPHRLQQQQPVALAADHLVSILYHVDRLLHTKRFLSGANDRIASNYISMRGCTFVPTDVSPKPCDFATTSKQAHPNTVRSSTRSISKAAEKSREVSGWWSTPNALDFVGQFDPLDAIETVGGAP</sequence>
<dbReference type="EnsemblMetazoa" id="ASIC018634-RA">
    <property type="protein sequence ID" value="ASIC018634-PA"/>
    <property type="gene ID" value="ASIC018634"/>
</dbReference>
<feature type="region of interest" description="Disordered" evidence="1">
    <location>
        <begin position="1"/>
        <end position="29"/>
    </location>
</feature>
<keyword evidence="4" id="KW-1185">Reference proteome</keyword>
<reference evidence="2 4" key="1">
    <citation type="journal article" date="2014" name="BMC Genomics">
        <title>Genome sequence of Anopheles sinensis provides insight into genetics basis of mosquito competence for malaria parasites.</title>
        <authorList>
            <person name="Zhou D."/>
            <person name="Zhang D."/>
            <person name="Ding G."/>
            <person name="Shi L."/>
            <person name="Hou Q."/>
            <person name="Ye Y."/>
            <person name="Xu Y."/>
            <person name="Zhou H."/>
            <person name="Xiong C."/>
            <person name="Li S."/>
            <person name="Yu J."/>
            <person name="Hong S."/>
            <person name="Yu X."/>
            <person name="Zou P."/>
            <person name="Chen C."/>
            <person name="Chang X."/>
            <person name="Wang W."/>
            <person name="Lv Y."/>
            <person name="Sun Y."/>
            <person name="Ma L."/>
            <person name="Shen B."/>
            <person name="Zhu C."/>
        </authorList>
    </citation>
    <scope>NUCLEOTIDE SEQUENCE [LARGE SCALE GENOMIC DNA]</scope>
</reference>
<organism evidence="2">
    <name type="scientific">Anopheles sinensis</name>
    <name type="common">Mosquito</name>
    <dbReference type="NCBI Taxonomy" id="74873"/>
    <lineage>
        <taxon>Eukaryota</taxon>
        <taxon>Metazoa</taxon>
        <taxon>Ecdysozoa</taxon>
        <taxon>Arthropoda</taxon>
        <taxon>Hexapoda</taxon>
        <taxon>Insecta</taxon>
        <taxon>Pterygota</taxon>
        <taxon>Neoptera</taxon>
        <taxon>Endopterygota</taxon>
        <taxon>Diptera</taxon>
        <taxon>Nematocera</taxon>
        <taxon>Culicoidea</taxon>
        <taxon>Culicidae</taxon>
        <taxon>Anophelinae</taxon>
        <taxon>Anopheles</taxon>
    </lineage>
</organism>
<protein>
    <submittedName>
        <fullName evidence="2 3">Uncharacterized protein</fullName>
    </submittedName>
</protein>
<evidence type="ECO:0000313" key="2">
    <source>
        <dbReference type="EMBL" id="KFB50362.1"/>
    </source>
</evidence>
<dbReference type="EMBL" id="KE525348">
    <property type="protein sequence ID" value="KFB50362.1"/>
    <property type="molecule type" value="Genomic_DNA"/>
</dbReference>
<feature type="compositionally biased region" description="Polar residues" evidence="1">
    <location>
        <begin position="1"/>
        <end position="14"/>
    </location>
</feature>
<gene>
    <name evidence="2" type="ORF">ZHAS_00018634</name>
</gene>
<dbReference type="VEuPathDB" id="VectorBase:ASIC018634"/>